<feature type="region of interest" description="Disordered" evidence="2">
    <location>
        <begin position="158"/>
        <end position="182"/>
    </location>
</feature>
<dbReference type="SUPFAM" id="SSF54160">
    <property type="entry name" value="Chromo domain-like"/>
    <property type="match status" value="1"/>
</dbReference>
<protein>
    <recommendedName>
        <fullName evidence="5">Chromo domain-containing protein</fullName>
    </recommendedName>
</protein>
<evidence type="ECO:0008006" key="5">
    <source>
        <dbReference type="Google" id="ProtNLM"/>
    </source>
</evidence>
<name>A0A9N9XY87_9HYPO</name>
<evidence type="ECO:0000313" key="4">
    <source>
        <dbReference type="Proteomes" id="UP000754883"/>
    </source>
</evidence>
<dbReference type="AlphaFoldDB" id="A0A9N9XY87"/>
<evidence type="ECO:0000256" key="2">
    <source>
        <dbReference type="SAM" id="MobiDB-lite"/>
    </source>
</evidence>
<accession>A0A9N9XY87</accession>
<comment type="caution">
    <text evidence="3">The sequence shown here is derived from an EMBL/GenBank/DDBJ whole genome shotgun (WGS) entry which is preliminary data.</text>
</comment>
<keyword evidence="4" id="KW-1185">Reference proteome</keyword>
<gene>
    <name evidence="3" type="ORF">CBYS24578_00008680</name>
</gene>
<dbReference type="OrthoDB" id="433924at2759"/>
<dbReference type="EMBL" id="CABFNO020001379">
    <property type="protein sequence ID" value="CAG9984196.1"/>
    <property type="molecule type" value="Genomic_DNA"/>
</dbReference>
<feature type="compositionally biased region" description="Acidic residues" evidence="2">
    <location>
        <begin position="165"/>
        <end position="175"/>
    </location>
</feature>
<dbReference type="Proteomes" id="UP000754883">
    <property type="component" value="Unassembled WGS sequence"/>
</dbReference>
<evidence type="ECO:0000256" key="1">
    <source>
        <dbReference type="ARBA" id="ARBA00011353"/>
    </source>
</evidence>
<reference evidence="3 4" key="2">
    <citation type="submission" date="2021-10" db="EMBL/GenBank/DDBJ databases">
        <authorList>
            <person name="Piombo E."/>
        </authorList>
    </citation>
    <scope>NUCLEOTIDE SEQUENCE [LARGE SCALE GENOMIC DNA]</scope>
</reference>
<reference evidence="4" key="1">
    <citation type="submission" date="2019-06" db="EMBL/GenBank/DDBJ databases">
        <authorList>
            <person name="Broberg M."/>
        </authorList>
    </citation>
    <scope>NUCLEOTIDE SEQUENCE [LARGE SCALE GENOMIC DNA]</scope>
</reference>
<comment type="subunit">
    <text evidence="1">Component of the NuA4 histone acetyltransferase complex.</text>
</comment>
<dbReference type="InterPro" id="IPR016197">
    <property type="entry name" value="Chromo-like_dom_sf"/>
</dbReference>
<proteinExistence type="predicted"/>
<organism evidence="3 4">
    <name type="scientific">Clonostachys byssicola</name>
    <dbReference type="NCBI Taxonomy" id="160290"/>
    <lineage>
        <taxon>Eukaryota</taxon>
        <taxon>Fungi</taxon>
        <taxon>Dikarya</taxon>
        <taxon>Ascomycota</taxon>
        <taxon>Pezizomycotina</taxon>
        <taxon>Sordariomycetes</taxon>
        <taxon>Hypocreomycetidae</taxon>
        <taxon>Hypocreales</taxon>
        <taxon>Bionectriaceae</taxon>
        <taxon>Clonostachys</taxon>
    </lineage>
</organism>
<evidence type="ECO:0000313" key="3">
    <source>
        <dbReference type="EMBL" id="CAG9984196.1"/>
    </source>
</evidence>
<sequence length="182" mass="21078">MPRSEILWSDEQNQRVWTVYDQDMGSESDIEQDDDEAANDVAILQLHEHRWEDNQIQIRVEWATGEKTWEAENTIHALDKRILIQHWNSLGGRPLNPAHPHELNVFAVLAVRAGRRPQQFLIEWTGVEEPSWHPVEMIVDASGDEMYYYECRLRRARGGRGLSEETSEEVSEEVSEPVSESG</sequence>